<evidence type="ECO:0000313" key="2">
    <source>
        <dbReference type="Proteomes" id="UP000001194"/>
    </source>
</evidence>
<keyword evidence="2" id="KW-1185">Reference proteome</keyword>
<evidence type="ECO:0000313" key="1">
    <source>
        <dbReference type="EMBL" id="EDR06909.1"/>
    </source>
</evidence>
<sequence length="428" mass="46957">MQFLLSAWAFAQTVFDFTLIPNYDSSMPLTSTRHAHSLRQSRARAAASDVAMRAFKAEALASNASFLQRLDPDGCRHVSHNFLNYQTYPGYDNSIGVSGAGPNGYRMFSSTSDINDPNTESRLRYDFVFNDGSAPYTSIWITMRGAPDSGKNSNVVLREELCVVGPLDPNGSHYHDCDEIDIAEIYGGGNNQAEFTFYTGSGSYIPGKQPQRQGGGVYTDTTNGAAGQQFYEYQLYLEQGKYLTFTIADVKTGQTIGKRDYGPPGIPSKPLNFFMGERLCPNSTPLLMNFSCMHEYVAENSILPTKVRVVALKSRTAKTKNLALRRLPNLGAGGSFDVQVAALAPHYTNLYKSPQTFPPRSLAQHCFLVVESEARSTAANVSTSTQNRNSVPQQTPAIALGSSTGTVRPFFLSPLNRPSFAQSLEQFQ</sequence>
<dbReference type="RefSeq" id="XP_001882282.1">
    <property type="nucleotide sequence ID" value="XM_001882247.1"/>
</dbReference>
<accession>B0DEC8</accession>
<gene>
    <name evidence="1" type="ORF">LACBIDRAFT_328265</name>
</gene>
<protein>
    <submittedName>
        <fullName evidence="1">Predicted protein</fullName>
    </submittedName>
</protein>
<dbReference type="AlphaFoldDB" id="B0DEC8"/>
<dbReference type="EMBL" id="DS547106">
    <property type="protein sequence ID" value="EDR06909.1"/>
    <property type="molecule type" value="Genomic_DNA"/>
</dbReference>
<proteinExistence type="predicted"/>
<dbReference type="GeneID" id="6078000"/>
<dbReference type="HOGENOM" id="CLU_641031_0_0_1"/>
<dbReference type="SUPFAM" id="SSF49899">
    <property type="entry name" value="Concanavalin A-like lectins/glucanases"/>
    <property type="match status" value="1"/>
</dbReference>
<dbReference type="Gene3D" id="2.60.120.200">
    <property type="match status" value="1"/>
</dbReference>
<dbReference type="Proteomes" id="UP000001194">
    <property type="component" value="Unassembled WGS sequence"/>
</dbReference>
<dbReference type="KEGG" id="lbc:LACBIDRAFT_328265"/>
<dbReference type="InterPro" id="IPR013320">
    <property type="entry name" value="ConA-like_dom_sf"/>
</dbReference>
<reference evidence="1 2" key="1">
    <citation type="journal article" date="2008" name="Nature">
        <title>The genome of Laccaria bicolor provides insights into mycorrhizal symbiosis.</title>
        <authorList>
            <person name="Martin F."/>
            <person name="Aerts A."/>
            <person name="Ahren D."/>
            <person name="Brun A."/>
            <person name="Danchin E.G.J."/>
            <person name="Duchaussoy F."/>
            <person name="Gibon J."/>
            <person name="Kohler A."/>
            <person name="Lindquist E."/>
            <person name="Pereda V."/>
            <person name="Salamov A."/>
            <person name="Shapiro H.J."/>
            <person name="Wuyts J."/>
            <person name="Blaudez D."/>
            <person name="Buee M."/>
            <person name="Brokstein P."/>
            <person name="Canbaeck B."/>
            <person name="Cohen D."/>
            <person name="Courty P.E."/>
            <person name="Coutinho P.M."/>
            <person name="Delaruelle C."/>
            <person name="Detter J.C."/>
            <person name="Deveau A."/>
            <person name="DiFazio S."/>
            <person name="Duplessis S."/>
            <person name="Fraissinet-Tachet L."/>
            <person name="Lucic E."/>
            <person name="Frey-Klett P."/>
            <person name="Fourrey C."/>
            <person name="Feussner I."/>
            <person name="Gay G."/>
            <person name="Grimwood J."/>
            <person name="Hoegger P.J."/>
            <person name="Jain P."/>
            <person name="Kilaru S."/>
            <person name="Labbe J."/>
            <person name="Lin Y.C."/>
            <person name="Legue V."/>
            <person name="Le Tacon F."/>
            <person name="Marmeisse R."/>
            <person name="Melayah D."/>
            <person name="Montanini B."/>
            <person name="Muratet M."/>
            <person name="Nehls U."/>
            <person name="Niculita-Hirzel H."/>
            <person name="Oudot-Le Secq M.P."/>
            <person name="Peter M."/>
            <person name="Quesneville H."/>
            <person name="Rajashekar B."/>
            <person name="Reich M."/>
            <person name="Rouhier N."/>
            <person name="Schmutz J."/>
            <person name="Yin T."/>
            <person name="Chalot M."/>
            <person name="Henrissat B."/>
            <person name="Kuees U."/>
            <person name="Lucas S."/>
            <person name="Van de Peer Y."/>
            <person name="Podila G.K."/>
            <person name="Polle A."/>
            <person name="Pukkila P.J."/>
            <person name="Richardson P.M."/>
            <person name="Rouze P."/>
            <person name="Sanders I.R."/>
            <person name="Stajich J.E."/>
            <person name="Tunlid A."/>
            <person name="Tuskan G."/>
            <person name="Grigoriev I.V."/>
        </authorList>
    </citation>
    <scope>NUCLEOTIDE SEQUENCE [LARGE SCALE GENOMIC DNA]</scope>
    <source>
        <strain evidence="2">S238N-H82 / ATCC MYA-4686</strain>
    </source>
</reference>
<dbReference type="InParanoid" id="B0DEC8"/>
<name>B0DEC8_LACBS</name>
<organism evidence="2">
    <name type="scientific">Laccaria bicolor (strain S238N-H82 / ATCC MYA-4686)</name>
    <name type="common">Bicoloured deceiver</name>
    <name type="synonym">Laccaria laccata var. bicolor</name>
    <dbReference type="NCBI Taxonomy" id="486041"/>
    <lineage>
        <taxon>Eukaryota</taxon>
        <taxon>Fungi</taxon>
        <taxon>Dikarya</taxon>
        <taxon>Basidiomycota</taxon>
        <taxon>Agaricomycotina</taxon>
        <taxon>Agaricomycetes</taxon>
        <taxon>Agaricomycetidae</taxon>
        <taxon>Agaricales</taxon>
        <taxon>Agaricineae</taxon>
        <taxon>Hydnangiaceae</taxon>
        <taxon>Laccaria</taxon>
    </lineage>
</organism>